<name>A0A4R7JT75_9GAMM</name>
<keyword evidence="1" id="KW-0812">Transmembrane</keyword>
<dbReference type="PANTHER" id="PTHR35791:SF1">
    <property type="entry name" value="UPF0754 MEMBRANE PROTEIN YHEB"/>
    <property type="match status" value="1"/>
</dbReference>
<protein>
    <recommendedName>
        <fullName evidence="4">DUF445 family protein</fullName>
    </recommendedName>
</protein>
<dbReference type="EMBL" id="SOAX01000003">
    <property type="protein sequence ID" value="TDT41511.1"/>
    <property type="molecule type" value="Genomic_DNA"/>
</dbReference>
<gene>
    <name evidence="2" type="ORF">DES49_1607</name>
</gene>
<keyword evidence="3" id="KW-1185">Reference proteome</keyword>
<proteinExistence type="predicted"/>
<feature type="transmembrane region" description="Helical" evidence="1">
    <location>
        <begin position="182"/>
        <end position="205"/>
    </location>
</feature>
<feature type="transmembrane region" description="Helical" evidence="1">
    <location>
        <begin position="211"/>
        <end position="231"/>
    </location>
</feature>
<comment type="caution">
    <text evidence="2">The sequence shown here is derived from an EMBL/GenBank/DDBJ whole genome shotgun (WGS) entry which is preliminary data.</text>
</comment>
<sequence>MALADLPFVFWTIPVFTALVGWGTNRLALWMLFEPVAPFGHPPWLGWQGVVPRKAEKMAHRCIEGTLARTGDLTGLYQRLDPALITGEVVSRIMPHLDEYVDDVMYDLHPVLWDNLPLRVRRRIYQFVERKLPERVDAMVNDFGGELGTLVDLKALLSAELAERPAFMNEVLWGAGSRTFRFVVRSGGLIGAVLGVGLMAGWYLWPHPLVLVGGSFLVGLATNWIALNLIFRPVEERRVVGIRFQGLLVRQQPEISRVWADKVARELLTVEKVAHAMIHGDKSARTRAIIQKHLRPMLDESIVMRLSTQVAVGASGYTELKQAMNQRALEASDEVFEDSAFNEDRAQVVAALIEERIAGMPAKDFQSILRPVFQEEEGRLMLAGGVCGAVVAILPVLLL</sequence>
<evidence type="ECO:0008006" key="4">
    <source>
        <dbReference type="Google" id="ProtNLM"/>
    </source>
</evidence>
<reference evidence="2 3" key="1">
    <citation type="submission" date="2019-03" db="EMBL/GenBank/DDBJ databases">
        <title>Genomic Encyclopedia of Type Strains, Phase IV (KMG-IV): sequencing the most valuable type-strain genomes for metagenomic binning, comparative biology and taxonomic classification.</title>
        <authorList>
            <person name="Goeker M."/>
        </authorList>
    </citation>
    <scope>NUCLEOTIDE SEQUENCE [LARGE SCALE GENOMIC DNA]</scope>
    <source>
        <strain evidence="2 3">DSM 15505</strain>
    </source>
</reference>
<feature type="transmembrane region" description="Helical" evidence="1">
    <location>
        <begin position="380"/>
        <end position="398"/>
    </location>
</feature>
<accession>A0A4R7JT75</accession>
<dbReference type="Proteomes" id="UP000295830">
    <property type="component" value="Unassembled WGS sequence"/>
</dbReference>
<evidence type="ECO:0000256" key="1">
    <source>
        <dbReference type="SAM" id="Phobius"/>
    </source>
</evidence>
<dbReference type="RefSeq" id="WP_166646035.1">
    <property type="nucleotide sequence ID" value="NZ_SOAX01000003.1"/>
</dbReference>
<evidence type="ECO:0000313" key="3">
    <source>
        <dbReference type="Proteomes" id="UP000295830"/>
    </source>
</evidence>
<keyword evidence="1" id="KW-1133">Transmembrane helix</keyword>
<organism evidence="2 3">
    <name type="scientific">Halospina denitrificans</name>
    <dbReference type="NCBI Taxonomy" id="332522"/>
    <lineage>
        <taxon>Bacteria</taxon>
        <taxon>Pseudomonadati</taxon>
        <taxon>Pseudomonadota</taxon>
        <taxon>Gammaproteobacteria</taxon>
        <taxon>Halospina</taxon>
    </lineage>
</organism>
<keyword evidence="1" id="KW-0472">Membrane</keyword>
<dbReference type="AlphaFoldDB" id="A0A4R7JT75"/>
<evidence type="ECO:0000313" key="2">
    <source>
        <dbReference type="EMBL" id="TDT41511.1"/>
    </source>
</evidence>
<dbReference type="PANTHER" id="PTHR35791">
    <property type="entry name" value="UPF0754 MEMBRANE PROTEIN YHEB"/>
    <property type="match status" value="1"/>
</dbReference>
<feature type="transmembrane region" description="Helical" evidence="1">
    <location>
        <begin position="6"/>
        <end position="24"/>
    </location>
</feature>